<reference evidence="1" key="1">
    <citation type="journal article" date="2018" name="Virology">
        <title>A giant virus infecting green algae encodes key fermentation genes.</title>
        <authorList>
            <person name="Schvarcz C.R."/>
            <person name="Steward G.F."/>
        </authorList>
    </citation>
    <scope>NUCLEOTIDE SEQUENCE [LARGE SCALE GENOMIC DNA]</scope>
</reference>
<organism evidence="1">
    <name type="scientific">Tetraselmis virus 1</name>
    <dbReference type="NCBI Taxonomy" id="2060617"/>
    <lineage>
        <taxon>Viruses</taxon>
        <taxon>Varidnaviria</taxon>
        <taxon>Bamfordvirae</taxon>
        <taxon>Nucleocytoviricota</taxon>
        <taxon>Megaviricetes</taxon>
        <taxon>Imitervirales</taxon>
        <taxon>Allomimiviridae</taxon>
        <taxon>Oceanusvirus</taxon>
        <taxon>Oceanusvirus kaneohense</taxon>
    </lineage>
</organism>
<evidence type="ECO:0008006" key="3">
    <source>
        <dbReference type="Google" id="ProtNLM"/>
    </source>
</evidence>
<evidence type="ECO:0000313" key="1">
    <source>
        <dbReference type="EMBL" id="AUF82739.1"/>
    </source>
</evidence>
<name>A0A2P0VPE3_9VIRU</name>
<evidence type="ECO:0000313" key="2">
    <source>
        <dbReference type="Proteomes" id="UP000244773"/>
    </source>
</evidence>
<dbReference type="InterPro" id="IPR011009">
    <property type="entry name" value="Kinase-like_dom_sf"/>
</dbReference>
<gene>
    <name evidence="1" type="ORF">TetV_657</name>
</gene>
<accession>A0A2P0VPE3</accession>
<dbReference type="SUPFAM" id="SSF56112">
    <property type="entry name" value="Protein kinase-like (PK-like)"/>
    <property type="match status" value="1"/>
</dbReference>
<protein>
    <recommendedName>
        <fullName evidence="3">Protein kinase</fullName>
    </recommendedName>
</protein>
<sequence length="433" mass="49295">MKSFFVLSFIQRVYLLLASDRVLSNKDSLNAIKVIVKGVQGNASNSGLTSKDMELILLFLRLPSHGTRTEKYDRIDCVPLSRGAMRVVNEHAREYNLFMNLTKKLTGKIGNSIPQAMEMITKVLGFDFDGSPDSLEAVLDYFNVPYNACENQYRLSTLLEDFLTHGMRIKSTHPHVEFGLETYDINVFYKGFECEYKKTGPGGDTFIYHCVEENVYIKVGRFSRGKIDICNETNVYHLLHKDVAAIAPSYVCSGSSLDKSFSFLVIDSLPSEYISVCDYMTKYPLTSQVLDQLQCGIVTLCRKYGRTFRHGDHHLGNIFVNVNDPKDMRPIDTGYSCVCEGSYVTFDASGSNIYYKHAISMLKSRKLSVSYLTKSEFLKMFDLLMPLVYVVGHEKAMKIFNKEFAAYPKTHHLTNDRSREDMFMYIWAAINGC</sequence>
<keyword evidence="2" id="KW-1185">Reference proteome</keyword>
<dbReference type="Proteomes" id="UP000244773">
    <property type="component" value="Segment"/>
</dbReference>
<dbReference type="EMBL" id="KY322437">
    <property type="protein sequence ID" value="AUF82739.1"/>
    <property type="molecule type" value="Genomic_DNA"/>
</dbReference>
<proteinExistence type="predicted"/>